<evidence type="ECO:0008006" key="4">
    <source>
        <dbReference type="Google" id="ProtNLM"/>
    </source>
</evidence>
<dbReference type="AlphaFoldDB" id="A0A094JG36"/>
<dbReference type="STRING" id="1515746.HR45_00255"/>
<dbReference type="EMBL" id="JPEO01000001">
    <property type="protein sequence ID" value="KFZ38875.1"/>
    <property type="molecule type" value="Genomic_DNA"/>
</dbReference>
<name>A0A094JG36_9GAMM</name>
<dbReference type="eggNOG" id="ENOG5032ZR3">
    <property type="taxonomic scope" value="Bacteria"/>
</dbReference>
<dbReference type="Pfam" id="PF12048">
    <property type="entry name" value="DUF3530"/>
    <property type="match status" value="1"/>
</dbReference>
<evidence type="ECO:0000256" key="1">
    <source>
        <dbReference type="SAM" id="MobiDB-lite"/>
    </source>
</evidence>
<organism evidence="2 3">
    <name type="scientific">Shewanella mangrovi</name>
    <dbReference type="NCBI Taxonomy" id="1515746"/>
    <lineage>
        <taxon>Bacteria</taxon>
        <taxon>Pseudomonadati</taxon>
        <taxon>Pseudomonadota</taxon>
        <taxon>Gammaproteobacteria</taxon>
        <taxon>Alteromonadales</taxon>
        <taxon>Shewanellaceae</taxon>
        <taxon>Shewanella</taxon>
    </lineage>
</organism>
<feature type="region of interest" description="Disordered" evidence="1">
    <location>
        <begin position="96"/>
        <end position="118"/>
    </location>
</feature>
<comment type="caution">
    <text evidence="2">The sequence shown here is derived from an EMBL/GenBank/DDBJ whole genome shotgun (WGS) entry which is preliminary data.</text>
</comment>
<accession>A0A094JG36</accession>
<gene>
    <name evidence="2" type="ORF">HR45_00255</name>
</gene>
<evidence type="ECO:0000313" key="3">
    <source>
        <dbReference type="Proteomes" id="UP000029264"/>
    </source>
</evidence>
<dbReference type="Proteomes" id="UP000029264">
    <property type="component" value="Unassembled WGS sequence"/>
</dbReference>
<sequence>MLALPAMAQSSAVGDPQRNTIEVQGQQTTVLVQPWEGRKQHGSVLLLPSLGQTADAPGLITYLRTELPLSGWATFSVSAPQRPTKLNFTTKAEDVSKAGDGKIADTGAKPTQHRSADEWQQLRQQQQRYLAELIEQVSPMMQQYPGGWVLISENQTAALVMEMIANQQLSMPNLLVVINPYSADSQQNRQLADQYGLFAMPVLDIQSPDGSPQSLATVAQRQLKIAALVAKQSRQQQLSLNLSQPTAYAECLNIIKGMSLTTVH</sequence>
<reference evidence="2 3" key="1">
    <citation type="submission" date="2014-06" db="EMBL/GenBank/DDBJ databases">
        <title>Shewanella sp. YQH10.</title>
        <authorList>
            <person name="Liu Y."/>
            <person name="Zeng R."/>
        </authorList>
    </citation>
    <scope>NUCLEOTIDE SEQUENCE [LARGE SCALE GENOMIC DNA]</scope>
    <source>
        <strain evidence="2 3">YQH10</strain>
    </source>
</reference>
<dbReference type="InterPro" id="IPR022529">
    <property type="entry name" value="DUF3530"/>
</dbReference>
<evidence type="ECO:0000313" key="2">
    <source>
        <dbReference type="EMBL" id="KFZ38875.1"/>
    </source>
</evidence>
<keyword evidence="3" id="KW-1185">Reference proteome</keyword>
<protein>
    <recommendedName>
        <fullName evidence="4">DUF3530 domain-containing protein</fullName>
    </recommendedName>
</protein>
<proteinExistence type="predicted"/>